<dbReference type="InParanoid" id="A0A2J7RKW8"/>
<comment type="caution">
    <text evidence="1">The sequence shown here is derived from an EMBL/GenBank/DDBJ whole genome shotgun (WGS) entry which is preliminary data.</text>
</comment>
<dbReference type="Proteomes" id="UP000235965">
    <property type="component" value="Unassembled WGS sequence"/>
</dbReference>
<evidence type="ECO:0000313" key="2">
    <source>
        <dbReference type="Proteomes" id="UP000235965"/>
    </source>
</evidence>
<name>A0A2J7RKW8_9NEOP</name>
<keyword evidence="2" id="KW-1185">Reference proteome</keyword>
<proteinExistence type="predicted"/>
<sequence length="144" mass="16748">MEAWCERWNIKINEDKTRGICFCRSNRPSESHLALNGRNIPFVNTRSVNLGVIFDKKVTWRFRKETIEAKAFRTFITIYSLFKSERLSANIKLTIATHYAVFFNLLSLHSSSVQIFSSAPCSQTHSIYIPPLMPEIKFYTHTEP</sequence>
<protein>
    <recommendedName>
        <fullName evidence="3">Reverse transcriptase domain-containing protein</fullName>
    </recommendedName>
</protein>
<gene>
    <name evidence="1" type="ORF">B7P43_G13779</name>
</gene>
<evidence type="ECO:0008006" key="3">
    <source>
        <dbReference type="Google" id="ProtNLM"/>
    </source>
</evidence>
<dbReference type="AlphaFoldDB" id="A0A2J7RKW8"/>
<evidence type="ECO:0000313" key="1">
    <source>
        <dbReference type="EMBL" id="PNF41439.1"/>
    </source>
</evidence>
<organism evidence="1 2">
    <name type="scientific">Cryptotermes secundus</name>
    <dbReference type="NCBI Taxonomy" id="105785"/>
    <lineage>
        <taxon>Eukaryota</taxon>
        <taxon>Metazoa</taxon>
        <taxon>Ecdysozoa</taxon>
        <taxon>Arthropoda</taxon>
        <taxon>Hexapoda</taxon>
        <taxon>Insecta</taxon>
        <taxon>Pterygota</taxon>
        <taxon>Neoptera</taxon>
        <taxon>Polyneoptera</taxon>
        <taxon>Dictyoptera</taxon>
        <taxon>Blattodea</taxon>
        <taxon>Blattoidea</taxon>
        <taxon>Termitoidae</taxon>
        <taxon>Kalotermitidae</taxon>
        <taxon>Cryptotermitinae</taxon>
        <taxon>Cryptotermes</taxon>
    </lineage>
</organism>
<reference evidence="1 2" key="1">
    <citation type="submission" date="2017-12" db="EMBL/GenBank/DDBJ databases">
        <title>Hemimetabolous genomes reveal molecular basis of termite eusociality.</title>
        <authorList>
            <person name="Harrison M.C."/>
            <person name="Jongepier E."/>
            <person name="Robertson H.M."/>
            <person name="Arning N."/>
            <person name="Bitard-Feildel T."/>
            <person name="Chao H."/>
            <person name="Childers C.P."/>
            <person name="Dinh H."/>
            <person name="Doddapaneni H."/>
            <person name="Dugan S."/>
            <person name="Gowin J."/>
            <person name="Greiner C."/>
            <person name="Han Y."/>
            <person name="Hu H."/>
            <person name="Hughes D.S.T."/>
            <person name="Huylmans A.-K."/>
            <person name="Kemena C."/>
            <person name="Kremer L.P.M."/>
            <person name="Lee S.L."/>
            <person name="Lopez-Ezquerra A."/>
            <person name="Mallet L."/>
            <person name="Monroy-Kuhn J.M."/>
            <person name="Moser A."/>
            <person name="Murali S.C."/>
            <person name="Muzny D.M."/>
            <person name="Otani S."/>
            <person name="Piulachs M.-D."/>
            <person name="Poelchau M."/>
            <person name="Qu J."/>
            <person name="Schaub F."/>
            <person name="Wada-Katsumata A."/>
            <person name="Worley K.C."/>
            <person name="Xie Q."/>
            <person name="Ylla G."/>
            <person name="Poulsen M."/>
            <person name="Gibbs R.A."/>
            <person name="Schal C."/>
            <person name="Richards S."/>
            <person name="Belles X."/>
            <person name="Korb J."/>
            <person name="Bornberg-Bauer E."/>
        </authorList>
    </citation>
    <scope>NUCLEOTIDE SEQUENCE [LARGE SCALE GENOMIC DNA]</scope>
    <source>
        <tissue evidence="1">Whole body</tissue>
    </source>
</reference>
<accession>A0A2J7RKW8</accession>
<dbReference type="EMBL" id="NEVH01002708">
    <property type="protein sequence ID" value="PNF41439.1"/>
    <property type="molecule type" value="Genomic_DNA"/>
</dbReference>